<evidence type="ECO:0000313" key="2">
    <source>
        <dbReference type="EMBL" id="PKY63539.1"/>
    </source>
</evidence>
<accession>A0A2I1HXC2</accession>
<keyword evidence="1" id="KW-0472">Membrane</keyword>
<gene>
    <name evidence="2" type="ORF">RhiirA4_492854</name>
</gene>
<dbReference type="AlphaFoldDB" id="A0A2I1HXC2"/>
<feature type="transmembrane region" description="Helical" evidence="1">
    <location>
        <begin position="14"/>
        <end position="32"/>
    </location>
</feature>
<organism evidence="2 3">
    <name type="scientific">Rhizophagus irregularis</name>
    <dbReference type="NCBI Taxonomy" id="588596"/>
    <lineage>
        <taxon>Eukaryota</taxon>
        <taxon>Fungi</taxon>
        <taxon>Fungi incertae sedis</taxon>
        <taxon>Mucoromycota</taxon>
        <taxon>Glomeromycotina</taxon>
        <taxon>Glomeromycetes</taxon>
        <taxon>Glomerales</taxon>
        <taxon>Glomeraceae</taxon>
        <taxon>Rhizophagus</taxon>
    </lineage>
</organism>
<evidence type="ECO:0000313" key="3">
    <source>
        <dbReference type="Proteomes" id="UP000234323"/>
    </source>
</evidence>
<sequence length="63" mass="7338">MVHPRCGFHMTVDYLVPALITLIPFMVVTTVLSQNNFERTEKLELFGFPNNCPTLLRLFIWLV</sequence>
<proteinExistence type="predicted"/>
<keyword evidence="1" id="KW-0812">Transmembrane</keyword>
<name>A0A2I1HXC2_9GLOM</name>
<keyword evidence="1" id="KW-1133">Transmembrane helix</keyword>
<dbReference type="Proteomes" id="UP000234323">
    <property type="component" value="Unassembled WGS sequence"/>
</dbReference>
<evidence type="ECO:0000256" key="1">
    <source>
        <dbReference type="SAM" id="Phobius"/>
    </source>
</evidence>
<dbReference type="EMBL" id="LLXI01010775">
    <property type="protein sequence ID" value="PKY63539.1"/>
    <property type="molecule type" value="Genomic_DNA"/>
</dbReference>
<reference evidence="2 3" key="1">
    <citation type="submission" date="2015-10" db="EMBL/GenBank/DDBJ databases">
        <title>Genome analyses suggest a sexual origin of heterokaryosis in a supposedly ancient asexual fungus.</title>
        <authorList>
            <person name="Ropars J."/>
            <person name="Sedzielewska K."/>
            <person name="Noel J."/>
            <person name="Charron P."/>
            <person name="Farinelli L."/>
            <person name="Marton T."/>
            <person name="Kruger M."/>
            <person name="Pelin A."/>
            <person name="Brachmann A."/>
            <person name="Corradi N."/>
        </authorList>
    </citation>
    <scope>NUCLEOTIDE SEQUENCE [LARGE SCALE GENOMIC DNA]</scope>
    <source>
        <strain evidence="2 3">A4</strain>
    </source>
</reference>
<protein>
    <submittedName>
        <fullName evidence="2">Uncharacterized protein</fullName>
    </submittedName>
</protein>
<keyword evidence="3" id="KW-1185">Reference proteome</keyword>
<comment type="caution">
    <text evidence="2">The sequence shown here is derived from an EMBL/GenBank/DDBJ whole genome shotgun (WGS) entry which is preliminary data.</text>
</comment>